<keyword evidence="6" id="KW-0067">ATP-binding</keyword>
<evidence type="ECO:0000256" key="6">
    <source>
        <dbReference type="ARBA" id="ARBA00022840"/>
    </source>
</evidence>
<evidence type="ECO:0000256" key="5">
    <source>
        <dbReference type="ARBA" id="ARBA00022777"/>
    </source>
</evidence>
<dbReference type="PANTHER" id="PTHR24057">
    <property type="entry name" value="GLYCOGEN SYNTHASE KINASE-3 ALPHA"/>
    <property type="match status" value="1"/>
</dbReference>
<dbReference type="GO" id="GO:0004674">
    <property type="term" value="F:protein serine/threonine kinase activity"/>
    <property type="evidence" value="ECO:0007669"/>
    <property type="project" value="UniProtKB-KW"/>
</dbReference>
<evidence type="ECO:0000259" key="7">
    <source>
        <dbReference type="PROSITE" id="PS50011"/>
    </source>
</evidence>
<evidence type="ECO:0000256" key="3">
    <source>
        <dbReference type="ARBA" id="ARBA00022679"/>
    </source>
</evidence>
<dbReference type="InterPro" id="IPR050591">
    <property type="entry name" value="GSK-3"/>
</dbReference>
<dbReference type="OrthoDB" id="592835at2759"/>
<reference evidence="8 9" key="1">
    <citation type="submission" date="2016-09" db="EMBL/GenBank/DDBJ databases">
        <title>The draft genome of Dichanthelium oligosanthes: A C3 panicoid grass species.</title>
        <authorList>
            <person name="Studer A.J."/>
            <person name="Schnable J.C."/>
            <person name="Brutnell T.P."/>
        </authorList>
    </citation>
    <scope>NUCLEOTIDE SEQUENCE [LARGE SCALE GENOMIC DNA]</scope>
    <source>
        <strain evidence="9">cv. Kellogg 1175</strain>
        <tissue evidence="8">Leaf</tissue>
    </source>
</reference>
<keyword evidence="2" id="KW-0723">Serine/threonine-protein kinase</keyword>
<dbReference type="SUPFAM" id="SSF56112">
    <property type="entry name" value="Protein kinase-like (PK-like)"/>
    <property type="match status" value="1"/>
</dbReference>
<dbReference type="GO" id="GO:0007165">
    <property type="term" value="P:signal transduction"/>
    <property type="evidence" value="ECO:0007669"/>
    <property type="project" value="TreeGrafter"/>
</dbReference>
<dbReference type="GO" id="GO:0005634">
    <property type="term" value="C:nucleus"/>
    <property type="evidence" value="ECO:0007669"/>
    <property type="project" value="TreeGrafter"/>
</dbReference>
<evidence type="ECO:0000313" key="8">
    <source>
        <dbReference type="EMBL" id="OEL31225.1"/>
    </source>
</evidence>
<name>A0A1E5W1K0_9POAL</name>
<dbReference type="Gene3D" id="1.10.510.10">
    <property type="entry name" value="Transferase(Phosphotransferase) domain 1"/>
    <property type="match status" value="1"/>
</dbReference>
<comment type="similarity">
    <text evidence="1">Belongs to the protein kinase superfamily. CMGC Ser/Thr protein kinase family. GSK-3 subfamily.</text>
</comment>
<dbReference type="PROSITE" id="PS50011">
    <property type="entry name" value="PROTEIN_KINASE_DOM"/>
    <property type="match status" value="1"/>
</dbReference>
<dbReference type="AlphaFoldDB" id="A0A1E5W1K0"/>
<evidence type="ECO:0000256" key="4">
    <source>
        <dbReference type="ARBA" id="ARBA00022741"/>
    </source>
</evidence>
<dbReference type="GO" id="GO:0005524">
    <property type="term" value="F:ATP binding"/>
    <property type="evidence" value="ECO:0007669"/>
    <property type="project" value="UniProtKB-KW"/>
</dbReference>
<dbReference type="EMBL" id="LWDX02023880">
    <property type="protein sequence ID" value="OEL31225.1"/>
    <property type="molecule type" value="Genomic_DNA"/>
</dbReference>
<gene>
    <name evidence="8" type="ORF">BAE44_0007754</name>
</gene>
<keyword evidence="3" id="KW-0808">Transferase</keyword>
<dbReference type="InterPro" id="IPR000719">
    <property type="entry name" value="Prot_kinase_dom"/>
</dbReference>
<proteinExistence type="inferred from homology"/>
<dbReference type="STRING" id="888268.A0A1E5W1K0"/>
<organism evidence="8 9">
    <name type="scientific">Dichanthelium oligosanthes</name>
    <dbReference type="NCBI Taxonomy" id="888268"/>
    <lineage>
        <taxon>Eukaryota</taxon>
        <taxon>Viridiplantae</taxon>
        <taxon>Streptophyta</taxon>
        <taxon>Embryophyta</taxon>
        <taxon>Tracheophyta</taxon>
        <taxon>Spermatophyta</taxon>
        <taxon>Magnoliopsida</taxon>
        <taxon>Liliopsida</taxon>
        <taxon>Poales</taxon>
        <taxon>Poaceae</taxon>
        <taxon>PACMAD clade</taxon>
        <taxon>Panicoideae</taxon>
        <taxon>Panicodae</taxon>
        <taxon>Paniceae</taxon>
        <taxon>Dichantheliinae</taxon>
        <taxon>Dichanthelium</taxon>
    </lineage>
</organism>
<dbReference type="PANTHER" id="PTHR24057:SF0">
    <property type="entry name" value="PROTEIN KINASE SHAGGY-RELATED"/>
    <property type="match status" value="1"/>
</dbReference>
<keyword evidence="9" id="KW-1185">Reference proteome</keyword>
<keyword evidence="5" id="KW-0418">Kinase</keyword>
<sequence>MDYSLAMEYVGRASRTSSAAAAGSSRRPTCAASCGRCWPAPRRCTRAALSTGISRPTTSSSATLAPLENADHGALVDSWSLGCVMAELLTGELLFSGEEVEDQVYEIFDVLGVPDEQAWQAMKPRVLVDEVEQWRARQRQA</sequence>
<dbReference type="GO" id="GO:0005737">
    <property type="term" value="C:cytoplasm"/>
    <property type="evidence" value="ECO:0007669"/>
    <property type="project" value="TreeGrafter"/>
</dbReference>
<evidence type="ECO:0000313" key="9">
    <source>
        <dbReference type="Proteomes" id="UP000095767"/>
    </source>
</evidence>
<accession>A0A1E5W1K0</accession>
<keyword evidence="4" id="KW-0547">Nucleotide-binding</keyword>
<dbReference type="Proteomes" id="UP000095767">
    <property type="component" value="Unassembled WGS sequence"/>
</dbReference>
<dbReference type="InterPro" id="IPR011009">
    <property type="entry name" value="Kinase-like_dom_sf"/>
</dbReference>
<evidence type="ECO:0000256" key="2">
    <source>
        <dbReference type="ARBA" id="ARBA00022527"/>
    </source>
</evidence>
<comment type="caution">
    <text evidence="8">The sequence shown here is derived from an EMBL/GenBank/DDBJ whole genome shotgun (WGS) entry which is preliminary data.</text>
</comment>
<feature type="domain" description="Protein kinase" evidence="7">
    <location>
        <begin position="1"/>
        <end position="141"/>
    </location>
</feature>
<dbReference type="GO" id="GO:0030154">
    <property type="term" value="P:cell differentiation"/>
    <property type="evidence" value="ECO:0007669"/>
    <property type="project" value="TreeGrafter"/>
</dbReference>
<evidence type="ECO:0000256" key="1">
    <source>
        <dbReference type="ARBA" id="ARBA00005527"/>
    </source>
</evidence>
<protein>
    <recommendedName>
        <fullName evidence="7">Protein kinase domain-containing protein</fullName>
    </recommendedName>
</protein>